<dbReference type="GO" id="GO:0006958">
    <property type="term" value="P:complement activation, classical pathway"/>
    <property type="evidence" value="ECO:0007669"/>
    <property type="project" value="UniProtKB-KW"/>
</dbReference>
<evidence type="ECO:0000256" key="12">
    <source>
        <dbReference type="ARBA" id="ARBA00022588"/>
    </source>
</evidence>
<evidence type="ECO:0000256" key="4">
    <source>
        <dbReference type="ARBA" id="ARBA00004604"/>
    </source>
</evidence>
<evidence type="ECO:0000256" key="3">
    <source>
        <dbReference type="ARBA" id="ARBA00004496"/>
    </source>
</evidence>
<evidence type="ECO:0000256" key="16">
    <source>
        <dbReference type="ARBA" id="ARBA00022859"/>
    </source>
</evidence>
<dbReference type="PANTHER" id="PTHR10826">
    <property type="entry name" value="COMPLEMENT COMPONENT 1"/>
    <property type="match status" value="1"/>
</dbReference>
<keyword evidence="25" id="KW-0508">mRNA splicing</keyword>
<keyword evidence="26" id="KW-0539">Nucleus</keyword>
<reference evidence="29" key="2">
    <citation type="journal article" date="2017" name="Sci. Adv.">
        <title>A tail of two voltages: Proteomic comparison of the three electric organs of the electric eel.</title>
        <authorList>
            <person name="Traeger L.L."/>
            <person name="Sabat G."/>
            <person name="Barrett-Wilt G.A."/>
            <person name="Wells G.B."/>
            <person name="Sussman M.R."/>
        </authorList>
    </citation>
    <scope>NUCLEOTIDE SEQUENCE [LARGE SCALE GENOMIC DNA]</scope>
</reference>
<keyword evidence="24" id="KW-0804">Transcription</keyword>
<keyword evidence="13" id="KW-0507">mRNA processing</keyword>
<evidence type="ECO:0000256" key="27">
    <source>
        <dbReference type="SAM" id="MobiDB-lite"/>
    </source>
</evidence>
<evidence type="ECO:0000256" key="2">
    <source>
        <dbReference type="ARBA" id="ARBA00004305"/>
    </source>
</evidence>
<dbReference type="GO" id="GO:0006915">
    <property type="term" value="P:apoptotic process"/>
    <property type="evidence" value="ECO:0007669"/>
    <property type="project" value="UniProtKB-KW"/>
</dbReference>
<evidence type="ECO:0000256" key="17">
    <source>
        <dbReference type="ARBA" id="ARBA00022875"/>
    </source>
</evidence>
<reference evidence="28" key="4">
    <citation type="submission" date="2025-08" db="UniProtKB">
        <authorList>
            <consortium name="Ensembl"/>
        </authorList>
    </citation>
    <scope>IDENTIFICATION</scope>
</reference>
<evidence type="ECO:0000256" key="11">
    <source>
        <dbReference type="ARBA" id="ARBA00022553"/>
    </source>
</evidence>
<dbReference type="GO" id="GO:0006397">
    <property type="term" value="P:mRNA processing"/>
    <property type="evidence" value="ECO:0007669"/>
    <property type="project" value="UniProtKB-KW"/>
</dbReference>
<evidence type="ECO:0000256" key="15">
    <source>
        <dbReference type="ARBA" id="ARBA00022763"/>
    </source>
</evidence>
<protein>
    <recommendedName>
        <fullName evidence="7">Complement component 1 Q subcomponent-binding protein, mitochondrial</fullName>
    </recommendedName>
</protein>
<accession>A0A4W4HPT6</accession>
<dbReference type="AlphaFoldDB" id="A0A4W4HPT6"/>
<evidence type="ECO:0000256" key="25">
    <source>
        <dbReference type="ARBA" id="ARBA00023187"/>
    </source>
</evidence>
<keyword evidence="12" id="KW-0399">Innate immunity</keyword>
<reference evidence="28" key="3">
    <citation type="submission" date="2020-05" db="EMBL/GenBank/DDBJ databases">
        <title>Electrophorus electricus (electric eel) genome, fEleEle1, primary haplotype.</title>
        <authorList>
            <person name="Myers G."/>
            <person name="Meyer A."/>
            <person name="Fedrigo O."/>
            <person name="Formenti G."/>
            <person name="Rhie A."/>
            <person name="Tracey A."/>
            <person name="Sims Y."/>
            <person name="Jarvis E.D."/>
        </authorList>
    </citation>
    <scope>NUCLEOTIDE SEQUENCE [LARGE SCALE GENOMIC DNA]</scope>
</reference>
<evidence type="ECO:0000256" key="6">
    <source>
        <dbReference type="ARBA" id="ARBA00005457"/>
    </source>
</evidence>
<keyword evidence="15" id="KW-0227">DNA damage</keyword>
<keyword evidence="23" id="KW-0472">Membrane</keyword>
<keyword evidence="9" id="KW-0963">Cytoplasm</keyword>
<keyword evidence="18" id="KW-0809">Transit peptide</keyword>
<dbReference type="GO" id="GO:0005730">
    <property type="term" value="C:nucleolus"/>
    <property type="evidence" value="ECO:0007669"/>
    <property type="project" value="UniProtKB-SubCell"/>
</dbReference>
<dbReference type="GO" id="GO:0005576">
    <property type="term" value="C:extracellular region"/>
    <property type="evidence" value="ECO:0007669"/>
    <property type="project" value="UniProtKB-SubCell"/>
</dbReference>
<evidence type="ECO:0000313" key="29">
    <source>
        <dbReference type="Proteomes" id="UP000314983"/>
    </source>
</evidence>
<evidence type="ECO:0000256" key="22">
    <source>
        <dbReference type="ARBA" id="ARBA00023130"/>
    </source>
</evidence>
<evidence type="ECO:0000256" key="21">
    <source>
        <dbReference type="ARBA" id="ARBA00023128"/>
    </source>
</evidence>
<keyword evidence="19" id="KW-0007">Acetylation</keyword>
<dbReference type="Pfam" id="PF02330">
    <property type="entry name" value="MAM33"/>
    <property type="match status" value="1"/>
</dbReference>
<keyword evidence="16" id="KW-0391">Immunity</keyword>
<keyword evidence="20" id="KW-0805">Transcription regulation</keyword>
<dbReference type="SUPFAM" id="SSF54529">
    <property type="entry name" value="Mitochondrial glycoprotein MAM33-like"/>
    <property type="match status" value="1"/>
</dbReference>
<keyword evidence="11" id="KW-0597">Phosphoprotein</keyword>
<comment type="subcellular location">
    <subcellularLocation>
        <location evidence="1">Cell membrane</location>
        <topology evidence="1">Peripheral membrane protein</topology>
        <orientation evidence="1">Extracellular side</orientation>
    </subcellularLocation>
    <subcellularLocation>
        <location evidence="3">Cytoplasm</location>
    </subcellularLocation>
    <subcellularLocation>
        <location evidence="2">Mitochondrion matrix</location>
    </subcellularLocation>
    <subcellularLocation>
        <location evidence="4">Nucleus</location>
        <location evidence="4">Nucleolus</location>
    </subcellularLocation>
    <subcellularLocation>
        <location evidence="5">Secreted</location>
    </subcellularLocation>
</comment>
<gene>
    <name evidence="28" type="primary">c1qbp</name>
</gene>
<evidence type="ECO:0000256" key="5">
    <source>
        <dbReference type="ARBA" id="ARBA00004613"/>
    </source>
</evidence>
<comment type="similarity">
    <text evidence="6">Belongs to the MAM33 family.</text>
</comment>
<evidence type="ECO:0000256" key="23">
    <source>
        <dbReference type="ARBA" id="ARBA00023136"/>
    </source>
</evidence>
<dbReference type="InterPro" id="IPR003428">
    <property type="entry name" value="MAM33"/>
</dbReference>
<dbReference type="Proteomes" id="UP000314983">
    <property type="component" value="Chromosome 6"/>
</dbReference>
<dbReference type="GO" id="GO:0008380">
    <property type="term" value="P:RNA splicing"/>
    <property type="evidence" value="ECO:0007669"/>
    <property type="project" value="UniProtKB-KW"/>
</dbReference>
<dbReference type="FunFam" id="3.10.280.10:FF:000001">
    <property type="entry name" value="Complement component 1 Q subcomponent-binding protein, mitochondrial"/>
    <property type="match status" value="1"/>
</dbReference>
<evidence type="ECO:0000256" key="19">
    <source>
        <dbReference type="ARBA" id="ARBA00022990"/>
    </source>
</evidence>
<keyword evidence="17" id="KW-0180">Complement pathway</keyword>
<evidence type="ECO:0000256" key="9">
    <source>
        <dbReference type="ARBA" id="ARBA00022490"/>
    </source>
</evidence>
<proteinExistence type="inferred from homology"/>
<evidence type="ECO:0000256" key="18">
    <source>
        <dbReference type="ARBA" id="ARBA00022946"/>
    </source>
</evidence>
<feature type="region of interest" description="Disordered" evidence="27">
    <location>
        <begin position="199"/>
        <end position="224"/>
    </location>
</feature>
<dbReference type="GO" id="GO:0006974">
    <property type="term" value="P:DNA damage response"/>
    <property type="evidence" value="ECO:0007669"/>
    <property type="project" value="UniProtKB-KW"/>
</dbReference>
<keyword evidence="29" id="KW-1185">Reference proteome</keyword>
<reference evidence="29" key="1">
    <citation type="journal article" date="2014" name="Science">
        <title>Nonhuman genetics. Genomic basis for the convergent evolution of electric organs.</title>
        <authorList>
            <person name="Gallant J.R."/>
            <person name="Traeger L.L."/>
            <person name="Volkening J.D."/>
            <person name="Moffett H."/>
            <person name="Chen P.H."/>
            <person name="Novina C.D."/>
            <person name="Phillips G.N.Jr."/>
            <person name="Anand R."/>
            <person name="Wells G.B."/>
            <person name="Pinch M."/>
            <person name="Guth R."/>
            <person name="Unguez G.A."/>
            <person name="Albert J.S."/>
            <person name="Zakon H.H."/>
            <person name="Samanta M.P."/>
            <person name="Sussman M.R."/>
        </authorList>
    </citation>
    <scope>NUCLEOTIDE SEQUENCE [LARGE SCALE GENOMIC DNA]</scope>
</reference>
<dbReference type="PANTHER" id="PTHR10826:SF1">
    <property type="entry name" value="COMPLEMENT COMPONENT 1 Q SUBCOMPONENT-BINDING PROTEIN, MITOCHONDRIAL"/>
    <property type="match status" value="1"/>
</dbReference>
<evidence type="ECO:0000256" key="7">
    <source>
        <dbReference type="ARBA" id="ARBA00021918"/>
    </source>
</evidence>
<evidence type="ECO:0000313" key="28">
    <source>
        <dbReference type="Ensembl" id="ENSEEEP00000050540.2"/>
    </source>
</evidence>
<evidence type="ECO:0000256" key="1">
    <source>
        <dbReference type="ARBA" id="ARBA00004296"/>
    </source>
</evidence>
<keyword evidence="21" id="KW-0496">Mitochondrion</keyword>
<keyword evidence="14" id="KW-0053">Apoptosis</keyword>
<dbReference type="GO" id="GO:0005759">
    <property type="term" value="C:mitochondrial matrix"/>
    <property type="evidence" value="ECO:0007669"/>
    <property type="project" value="UniProtKB-SubCell"/>
</dbReference>
<evidence type="ECO:0000256" key="20">
    <source>
        <dbReference type="ARBA" id="ARBA00023015"/>
    </source>
</evidence>
<evidence type="ECO:0000256" key="26">
    <source>
        <dbReference type="ARBA" id="ARBA00023242"/>
    </source>
</evidence>
<evidence type="ECO:0000256" key="24">
    <source>
        <dbReference type="ARBA" id="ARBA00023163"/>
    </source>
</evidence>
<evidence type="ECO:0000256" key="10">
    <source>
        <dbReference type="ARBA" id="ARBA00022525"/>
    </source>
</evidence>
<evidence type="ECO:0000256" key="8">
    <source>
        <dbReference type="ARBA" id="ARBA00022475"/>
    </source>
</evidence>
<keyword evidence="10" id="KW-0964">Secreted</keyword>
<reference evidence="28" key="5">
    <citation type="submission" date="2025-09" db="UniProtKB">
        <authorList>
            <consortium name="Ensembl"/>
        </authorList>
    </citation>
    <scope>IDENTIFICATION</scope>
</reference>
<evidence type="ECO:0000256" key="14">
    <source>
        <dbReference type="ARBA" id="ARBA00022703"/>
    </source>
</evidence>
<name>A0A4W4HPT6_ELEEL</name>
<dbReference type="GO" id="GO:0042256">
    <property type="term" value="P:cytosolic ribosome assembly"/>
    <property type="evidence" value="ECO:0007669"/>
    <property type="project" value="TreeGrafter"/>
</dbReference>
<dbReference type="Ensembl" id="ENSEEET00000051094.2">
    <property type="protein sequence ID" value="ENSEEEP00000050540.2"/>
    <property type="gene ID" value="ENSEEEG00000023762.2"/>
</dbReference>
<evidence type="ECO:0000256" key="13">
    <source>
        <dbReference type="ARBA" id="ARBA00022664"/>
    </source>
</evidence>
<keyword evidence="22" id="KW-1064">Adaptive immunity</keyword>
<organism evidence="28 29">
    <name type="scientific">Electrophorus electricus</name>
    <name type="common">Electric eel</name>
    <name type="synonym">Gymnotus electricus</name>
    <dbReference type="NCBI Taxonomy" id="8005"/>
    <lineage>
        <taxon>Eukaryota</taxon>
        <taxon>Metazoa</taxon>
        <taxon>Chordata</taxon>
        <taxon>Craniata</taxon>
        <taxon>Vertebrata</taxon>
        <taxon>Euteleostomi</taxon>
        <taxon>Actinopterygii</taxon>
        <taxon>Neopterygii</taxon>
        <taxon>Teleostei</taxon>
        <taxon>Ostariophysi</taxon>
        <taxon>Gymnotiformes</taxon>
        <taxon>Gymnotoidei</taxon>
        <taxon>Gymnotidae</taxon>
        <taxon>Electrophorus</taxon>
    </lineage>
</organism>
<dbReference type="GeneTree" id="ENSGT00390000018406"/>
<sequence length="345" mass="38388">MLQTFDVFPACPRMFPVQSSKLKPRGYRVLPHVFAAHRYRSRRWSRGVVVVVVVVRPVPAAAMLKSFARAMNVAARVSNRATAARAPRAAEPLARSASCGPFTRSVWMLCHSGSHGGRPRLIPSKSLLPSASCGCGGLHTDGDKAFTEFLSDEIKEEKKIQKSKTLPKMSGGWELQLNGAEAKLIRSVSGEKVTVTFNINNSIPPNMEEEEAEQGQKAEDSEPEIVSTPNFVIEVVKQGTKNSLVFDCHFPEDEIGHSEGEEESDIFAIREVSFQPDGEADWHETSYTLNTDSLDWALYDHLMDFLADRGIDNAFADELMELSTALEHQEYIKFLEDLSSFIKCH</sequence>
<dbReference type="InterPro" id="IPR036561">
    <property type="entry name" value="MAM33_sf"/>
</dbReference>
<dbReference type="GO" id="GO:0005886">
    <property type="term" value="C:plasma membrane"/>
    <property type="evidence" value="ECO:0007669"/>
    <property type="project" value="UniProtKB-SubCell"/>
</dbReference>
<dbReference type="Gene3D" id="3.10.280.10">
    <property type="entry name" value="Mitochondrial glycoprotein"/>
    <property type="match status" value="1"/>
</dbReference>
<keyword evidence="8" id="KW-1003">Cell membrane</keyword>
<dbReference type="GO" id="GO:0045087">
    <property type="term" value="P:innate immune response"/>
    <property type="evidence" value="ECO:0007669"/>
    <property type="project" value="UniProtKB-KW"/>
</dbReference>